<organism evidence="1 2">
    <name type="scientific">Naganishia vaughanmartiniae</name>
    <dbReference type="NCBI Taxonomy" id="1424756"/>
    <lineage>
        <taxon>Eukaryota</taxon>
        <taxon>Fungi</taxon>
        <taxon>Dikarya</taxon>
        <taxon>Basidiomycota</taxon>
        <taxon>Agaricomycotina</taxon>
        <taxon>Tremellomycetes</taxon>
        <taxon>Filobasidiales</taxon>
        <taxon>Filobasidiaceae</taxon>
        <taxon>Naganishia</taxon>
    </lineage>
</organism>
<keyword evidence="2" id="KW-1185">Reference proteome</keyword>
<dbReference type="Proteomes" id="UP001243375">
    <property type="component" value="Unassembled WGS sequence"/>
</dbReference>
<reference evidence="1" key="1">
    <citation type="submission" date="2023-04" db="EMBL/GenBank/DDBJ databases">
        <title>Draft Genome sequencing of Naganishia species isolated from polar environments using Oxford Nanopore Technology.</title>
        <authorList>
            <person name="Leo P."/>
            <person name="Venkateswaran K."/>
        </authorList>
    </citation>
    <scope>NUCLEOTIDE SEQUENCE</scope>
    <source>
        <strain evidence="1">MNA-CCFEE 5425</strain>
    </source>
</reference>
<proteinExistence type="predicted"/>
<gene>
    <name evidence="1" type="ORF">QFC22_001411</name>
</gene>
<accession>A0ACC2XH05</accession>
<sequence>MSSLQAMPKIVYGTAWKKERTTDLVVKAVLAGFRGVDTACQPKHYREELVGKAISELETKYSIPRASLWIQTKYTPIGGQDATKPLPYDPKSSIEAQVKISVETSLRQLGVDYLDGLLLHSPLPTFEENKQAWKTLESFVSAKKIRHLGLSNIYEPDLLRKIIEFATVPVGIVQNRWWEGNGWDWESE</sequence>
<protein>
    <submittedName>
        <fullName evidence="1">Uncharacterized protein</fullName>
    </submittedName>
</protein>
<evidence type="ECO:0000313" key="2">
    <source>
        <dbReference type="Proteomes" id="UP001243375"/>
    </source>
</evidence>
<name>A0ACC2XH05_9TREE</name>
<dbReference type="EMBL" id="JASBWU010000003">
    <property type="protein sequence ID" value="KAJ9123217.1"/>
    <property type="molecule type" value="Genomic_DNA"/>
</dbReference>
<evidence type="ECO:0000313" key="1">
    <source>
        <dbReference type="EMBL" id="KAJ9123217.1"/>
    </source>
</evidence>
<comment type="caution">
    <text evidence="1">The sequence shown here is derived from an EMBL/GenBank/DDBJ whole genome shotgun (WGS) entry which is preliminary data.</text>
</comment>